<protein>
    <recommendedName>
        <fullName evidence="3">Perilipin MPL1-like protein</fullName>
    </recommendedName>
</protein>
<evidence type="ECO:0008006" key="3">
    <source>
        <dbReference type="Google" id="ProtNLM"/>
    </source>
</evidence>
<proteinExistence type="predicted"/>
<evidence type="ECO:0000313" key="1">
    <source>
        <dbReference type="EMBL" id="KAK1761204.1"/>
    </source>
</evidence>
<organism evidence="1 2">
    <name type="scientific">Echria macrotheca</name>
    <dbReference type="NCBI Taxonomy" id="438768"/>
    <lineage>
        <taxon>Eukaryota</taxon>
        <taxon>Fungi</taxon>
        <taxon>Dikarya</taxon>
        <taxon>Ascomycota</taxon>
        <taxon>Pezizomycotina</taxon>
        <taxon>Sordariomycetes</taxon>
        <taxon>Sordariomycetidae</taxon>
        <taxon>Sordariales</taxon>
        <taxon>Schizotheciaceae</taxon>
        <taxon>Echria</taxon>
    </lineage>
</organism>
<keyword evidence="2" id="KW-1185">Reference proteome</keyword>
<dbReference type="Proteomes" id="UP001239445">
    <property type="component" value="Unassembled WGS sequence"/>
</dbReference>
<reference evidence="1" key="1">
    <citation type="submission" date="2023-06" db="EMBL/GenBank/DDBJ databases">
        <title>Genome-scale phylogeny and comparative genomics of the fungal order Sordariales.</title>
        <authorList>
            <consortium name="Lawrence Berkeley National Laboratory"/>
            <person name="Hensen N."/>
            <person name="Bonometti L."/>
            <person name="Westerberg I."/>
            <person name="Brannstrom I.O."/>
            <person name="Guillou S."/>
            <person name="Cros-Aarteil S."/>
            <person name="Calhoun S."/>
            <person name="Haridas S."/>
            <person name="Kuo A."/>
            <person name="Mondo S."/>
            <person name="Pangilinan J."/>
            <person name="Riley R."/>
            <person name="Labutti K."/>
            <person name="Andreopoulos B."/>
            <person name="Lipzen A."/>
            <person name="Chen C."/>
            <person name="Yanf M."/>
            <person name="Daum C."/>
            <person name="Ng V."/>
            <person name="Clum A."/>
            <person name="Steindorff A."/>
            <person name="Ohm R."/>
            <person name="Martin F."/>
            <person name="Silar P."/>
            <person name="Natvig D."/>
            <person name="Lalanne C."/>
            <person name="Gautier V."/>
            <person name="Ament-Velasquez S.L."/>
            <person name="Kruys A."/>
            <person name="Hutchinson M.I."/>
            <person name="Powell A.J."/>
            <person name="Barry K."/>
            <person name="Miller A.N."/>
            <person name="Grigoriev I.V."/>
            <person name="Debuchy R."/>
            <person name="Gladieux P."/>
            <person name="Thoren M.H."/>
            <person name="Johannesson H."/>
        </authorList>
    </citation>
    <scope>NUCLEOTIDE SEQUENCE</scope>
    <source>
        <strain evidence="1">PSN4</strain>
    </source>
</reference>
<dbReference type="EMBL" id="MU839827">
    <property type="protein sequence ID" value="KAK1761204.1"/>
    <property type="molecule type" value="Genomic_DNA"/>
</dbReference>
<dbReference type="Pfam" id="PF17316">
    <property type="entry name" value="Perilipin_2"/>
    <property type="match status" value="1"/>
</dbReference>
<accession>A0AAJ0FGM8</accession>
<sequence>MSSHIQVNGEVPHSAFLQHLMEYPVVNDGISTFKANPYGQKSLALTDSAYKTIATPLLPWISRPLQYVSPYVRKADDLGDKTLRTLDEKFPVVKKPTQEILEDAKTIVLLPLRVGQSGKQHVLSAYDAECKKVDDGSASSSRGIATYSTAAVLTAFGLAIETLTAADSFVRNRGARARQSVKEELSSS</sequence>
<gene>
    <name evidence="1" type="ORF">QBC47DRAFT_356308</name>
</gene>
<evidence type="ECO:0000313" key="2">
    <source>
        <dbReference type="Proteomes" id="UP001239445"/>
    </source>
</evidence>
<dbReference type="AlphaFoldDB" id="A0AAJ0FGM8"/>
<comment type="caution">
    <text evidence="1">The sequence shown here is derived from an EMBL/GenBank/DDBJ whole genome shotgun (WGS) entry which is preliminary data.</text>
</comment>
<name>A0AAJ0FGM8_9PEZI</name>